<feature type="domain" description="4'-phosphopantetheinyl transferase" evidence="2">
    <location>
        <begin position="3"/>
        <end position="72"/>
    </location>
</feature>
<evidence type="ECO:0000313" key="4">
    <source>
        <dbReference type="Proteomes" id="UP001432075"/>
    </source>
</evidence>
<geneLocation type="plasmid" evidence="3 4">
    <name>unnamed1</name>
</geneLocation>
<dbReference type="RefSeq" id="WP_328777800.1">
    <property type="nucleotide sequence ID" value="NZ_CP108058.1"/>
</dbReference>
<organism evidence="3 4">
    <name type="scientific">Streptomyces goshikiensis</name>
    <dbReference type="NCBI Taxonomy" id="1942"/>
    <lineage>
        <taxon>Bacteria</taxon>
        <taxon>Bacillati</taxon>
        <taxon>Actinomycetota</taxon>
        <taxon>Actinomycetes</taxon>
        <taxon>Kitasatosporales</taxon>
        <taxon>Streptomycetaceae</taxon>
        <taxon>Streptomyces</taxon>
    </lineage>
</organism>
<proteinExistence type="predicted"/>
<dbReference type="Pfam" id="PF01648">
    <property type="entry name" value="ACPS"/>
    <property type="match status" value="1"/>
</dbReference>
<evidence type="ECO:0000313" key="3">
    <source>
        <dbReference type="EMBL" id="WUO51548.1"/>
    </source>
</evidence>
<dbReference type="GO" id="GO:0016740">
    <property type="term" value="F:transferase activity"/>
    <property type="evidence" value="ECO:0007669"/>
    <property type="project" value="UniProtKB-KW"/>
</dbReference>
<dbReference type="InterPro" id="IPR008278">
    <property type="entry name" value="4-PPantetheinyl_Trfase_dom"/>
</dbReference>
<reference evidence="3" key="1">
    <citation type="submission" date="2022-10" db="EMBL/GenBank/DDBJ databases">
        <title>The complete genomes of actinobacterial strains from the NBC collection.</title>
        <authorList>
            <person name="Joergensen T.S."/>
            <person name="Alvarez Arevalo M."/>
            <person name="Sterndorff E.B."/>
            <person name="Faurdal D."/>
            <person name="Vuksanovic O."/>
            <person name="Mourched A.-S."/>
            <person name="Charusanti P."/>
            <person name="Shaw S."/>
            <person name="Blin K."/>
            <person name="Weber T."/>
        </authorList>
    </citation>
    <scope>NUCLEOTIDE SEQUENCE</scope>
    <source>
        <strain evidence="3">NBC_00283</strain>
        <plasmid evidence="3">unnamed1</plasmid>
    </source>
</reference>
<keyword evidence="4" id="KW-1185">Reference proteome</keyword>
<keyword evidence="3" id="KW-0614">Plasmid</keyword>
<dbReference type="SUPFAM" id="SSF56214">
    <property type="entry name" value="4'-phosphopantetheinyl transferase"/>
    <property type="match status" value="1"/>
</dbReference>
<evidence type="ECO:0000259" key="2">
    <source>
        <dbReference type="Pfam" id="PF01648"/>
    </source>
</evidence>
<dbReference type="Gene3D" id="3.90.470.20">
    <property type="entry name" value="4'-phosphopantetheinyl transferase domain"/>
    <property type="match status" value="1"/>
</dbReference>
<dbReference type="EMBL" id="CP108058">
    <property type="protein sequence ID" value="WUO51548.1"/>
    <property type="molecule type" value="Genomic_DNA"/>
</dbReference>
<protein>
    <submittedName>
        <fullName evidence="3">4'-phosphopantetheinyl transferase superfamily protein</fullName>
    </submittedName>
</protein>
<gene>
    <name evidence="3" type="ORF">OHU17_37550</name>
</gene>
<sequence length="117" mass="13155">MIAVGIDLERTDRLGRGADRLVCTMRERSWVARARRPESRLSVLFSAKEAVYKALHGISTRPPVFHDVEIGLEGDRLDIRLAPELLQENRRIDGWFQLLPGKYVLASVAVISVTGTE</sequence>
<dbReference type="Proteomes" id="UP001432075">
    <property type="component" value="Plasmid unnamed1"/>
</dbReference>
<dbReference type="InterPro" id="IPR037143">
    <property type="entry name" value="4-PPantetheinyl_Trfase_dom_sf"/>
</dbReference>
<keyword evidence="1 3" id="KW-0808">Transferase</keyword>
<name>A0ABZ1RY75_9ACTN</name>
<evidence type="ECO:0000256" key="1">
    <source>
        <dbReference type="ARBA" id="ARBA00022679"/>
    </source>
</evidence>
<accession>A0ABZ1RY75</accession>